<feature type="binding site" evidence="8">
    <location>
        <position position="199"/>
    </location>
    <ligand>
        <name>substrate</name>
    </ligand>
</feature>
<dbReference type="NCBIfam" id="NF003802">
    <property type="entry name" value="PRK05388.1"/>
    <property type="match status" value="1"/>
</dbReference>
<keyword evidence="10" id="KW-1185">Reference proteome</keyword>
<dbReference type="GO" id="GO:0004042">
    <property type="term" value="F:L-glutamate N-acetyltransferase activity"/>
    <property type="evidence" value="ECO:0007669"/>
    <property type="project" value="UniProtKB-UniRule"/>
</dbReference>
<feature type="site" description="Involved in the stabilization of negative charge on the oxyanion by the formation of the oxyanion hole" evidence="8">
    <location>
        <position position="161"/>
    </location>
</feature>
<comment type="catalytic activity">
    <reaction evidence="8">
        <text>L-glutamate + acetyl-CoA = N-acetyl-L-glutamate + CoA + H(+)</text>
        <dbReference type="Rhea" id="RHEA:24292"/>
        <dbReference type="ChEBI" id="CHEBI:15378"/>
        <dbReference type="ChEBI" id="CHEBI:29985"/>
        <dbReference type="ChEBI" id="CHEBI:44337"/>
        <dbReference type="ChEBI" id="CHEBI:57287"/>
        <dbReference type="ChEBI" id="CHEBI:57288"/>
        <dbReference type="EC" id="2.3.1.1"/>
    </reaction>
</comment>
<dbReference type="Gene3D" id="3.10.20.340">
    <property type="entry name" value="ArgJ beta chain, C-terminal domain"/>
    <property type="match status" value="1"/>
</dbReference>
<evidence type="ECO:0000256" key="3">
    <source>
        <dbReference type="ARBA" id="ARBA00011475"/>
    </source>
</evidence>
<keyword evidence="8" id="KW-0511">Multifunctional enzyme</keyword>
<feature type="binding site" evidence="8">
    <location>
        <position position="447"/>
    </location>
    <ligand>
        <name>substrate</name>
    </ligand>
</feature>
<dbReference type="HAMAP" id="MF_01106">
    <property type="entry name" value="ArgJ"/>
    <property type="match status" value="1"/>
</dbReference>
<keyword evidence="6 8" id="KW-0068">Autocatalytic cleavage</keyword>
<evidence type="ECO:0000256" key="4">
    <source>
        <dbReference type="ARBA" id="ARBA00022490"/>
    </source>
</evidence>
<evidence type="ECO:0000256" key="1">
    <source>
        <dbReference type="ARBA" id="ARBA00004496"/>
    </source>
</evidence>
<feature type="chain" id="PRO_5023386356" description="Arginine biosynthesis bifunctional protein ArgJ alpha chain" evidence="8">
    <location>
        <begin position="1"/>
        <end position="235"/>
    </location>
</feature>
<comment type="pathway">
    <text evidence="8">Amino-acid biosynthesis; L-arginine biosynthesis; N(2)-acetyl-L-ornithine from L-glutamate: step 1/4.</text>
</comment>
<evidence type="ECO:0000256" key="7">
    <source>
        <dbReference type="ARBA" id="ARBA00023315"/>
    </source>
</evidence>
<feature type="binding site" evidence="8">
    <location>
        <position position="442"/>
    </location>
    <ligand>
        <name>substrate</name>
    </ligand>
</feature>
<comment type="pathway">
    <text evidence="8">Amino-acid biosynthesis; L-arginine biosynthesis; L-ornithine and N-acetyl-L-glutamate from L-glutamate and N(2)-acetyl-L-ornithine (cyclic): step 1/1.</text>
</comment>
<feature type="binding site" evidence="8">
    <location>
        <position position="236"/>
    </location>
    <ligand>
        <name>substrate</name>
    </ligand>
</feature>
<feature type="chain" id="PRO_5023386354" description="Arginine biosynthesis bifunctional protein ArgJ beta chain" evidence="8">
    <location>
        <begin position="236"/>
        <end position="447"/>
    </location>
</feature>
<dbReference type="OrthoDB" id="9804242at2"/>
<keyword evidence="4 8" id="KW-0963">Cytoplasm</keyword>
<dbReference type="EMBL" id="SJPL01000001">
    <property type="protein sequence ID" value="TWT68259.1"/>
    <property type="molecule type" value="Genomic_DNA"/>
</dbReference>
<dbReference type="PANTHER" id="PTHR23100:SF0">
    <property type="entry name" value="ARGININE BIOSYNTHESIS BIFUNCTIONAL PROTEIN ARGJ, MITOCHONDRIAL"/>
    <property type="match status" value="1"/>
</dbReference>
<dbReference type="CDD" id="cd02152">
    <property type="entry name" value="OAT"/>
    <property type="match status" value="1"/>
</dbReference>
<dbReference type="InterPro" id="IPR016117">
    <property type="entry name" value="ArgJ-like_dom_sf"/>
</dbReference>
<keyword evidence="5 8" id="KW-0808">Transferase</keyword>
<comment type="caution">
    <text evidence="9">The sequence shown here is derived from an EMBL/GenBank/DDBJ whole genome shotgun (WGS) entry which is preliminary data.</text>
</comment>
<accession>A0A5C5Y0A0</accession>
<dbReference type="EC" id="2.3.1.35" evidence="8"/>
<comment type="subunit">
    <text evidence="3 8">Heterotetramer of two alpha and two beta chains.</text>
</comment>
<comment type="similarity">
    <text evidence="2 8">Belongs to the ArgJ family.</text>
</comment>
<dbReference type="Proteomes" id="UP000317238">
    <property type="component" value="Unassembled WGS sequence"/>
</dbReference>
<organism evidence="9 10">
    <name type="scientific">Crateriforma conspicua</name>
    <dbReference type="NCBI Taxonomy" id="2527996"/>
    <lineage>
        <taxon>Bacteria</taxon>
        <taxon>Pseudomonadati</taxon>
        <taxon>Planctomycetota</taxon>
        <taxon>Planctomycetia</taxon>
        <taxon>Planctomycetales</taxon>
        <taxon>Planctomycetaceae</taxon>
        <taxon>Crateriforma</taxon>
    </lineage>
</organism>
<dbReference type="GO" id="GO:0004358">
    <property type="term" value="F:L-glutamate N-acetyltransferase activity, acting on acetyl-L-ornithine as donor"/>
    <property type="evidence" value="ECO:0007669"/>
    <property type="project" value="UniProtKB-UniRule"/>
</dbReference>
<proteinExistence type="inferred from homology"/>
<dbReference type="NCBIfam" id="TIGR00120">
    <property type="entry name" value="ArgJ"/>
    <property type="match status" value="1"/>
</dbReference>
<reference evidence="9 10" key="1">
    <citation type="submission" date="2019-02" db="EMBL/GenBank/DDBJ databases">
        <title>Deep-cultivation of Planctomycetes and their phenomic and genomic characterization uncovers novel biology.</title>
        <authorList>
            <person name="Wiegand S."/>
            <person name="Jogler M."/>
            <person name="Boedeker C."/>
            <person name="Pinto D."/>
            <person name="Vollmers J."/>
            <person name="Rivas-Marin E."/>
            <person name="Kohn T."/>
            <person name="Peeters S.H."/>
            <person name="Heuer A."/>
            <person name="Rast P."/>
            <person name="Oberbeckmann S."/>
            <person name="Bunk B."/>
            <person name="Jeske O."/>
            <person name="Meyerdierks A."/>
            <person name="Storesund J.E."/>
            <person name="Kallscheuer N."/>
            <person name="Luecker S."/>
            <person name="Lage O.M."/>
            <person name="Pohl T."/>
            <person name="Merkel B.J."/>
            <person name="Hornburger P."/>
            <person name="Mueller R.-W."/>
            <person name="Bruemmer F."/>
            <person name="Labrenz M."/>
            <person name="Spormann A.M."/>
            <person name="Op Den Camp H."/>
            <person name="Overmann J."/>
            <person name="Amann R."/>
            <person name="Jetten M.S.M."/>
            <person name="Mascher T."/>
            <person name="Medema M.H."/>
            <person name="Devos D.P."/>
            <person name="Kaster A.-K."/>
            <person name="Ovreas L."/>
            <person name="Rohde M."/>
            <person name="Galperin M.Y."/>
            <person name="Jogler C."/>
        </authorList>
    </citation>
    <scope>NUCLEOTIDE SEQUENCE [LARGE SCALE GENOMIC DNA]</scope>
    <source>
        <strain evidence="9 10">Pan14r</strain>
    </source>
</reference>
<protein>
    <recommendedName>
        <fullName evidence="8">Arginine biosynthesis bifunctional protein ArgJ</fullName>
    </recommendedName>
    <domain>
        <recommendedName>
            <fullName evidence="8">Glutamate N-acetyltransferase</fullName>
            <ecNumber evidence="8">2.3.1.35</ecNumber>
        </recommendedName>
        <alternativeName>
            <fullName evidence="8">Ornithine acetyltransferase</fullName>
            <shortName evidence="8">OATase</shortName>
        </alternativeName>
        <alternativeName>
            <fullName evidence="8">Ornithine transacetylase</fullName>
        </alternativeName>
    </domain>
    <domain>
        <recommendedName>
            <fullName evidence="8">Amino-acid acetyltransferase</fullName>
            <ecNumber evidence="8">2.3.1.1</ecNumber>
        </recommendedName>
        <alternativeName>
            <fullName evidence="8">N-acetylglutamate synthase</fullName>
            <shortName evidence="8">AGSase</shortName>
        </alternativeName>
    </domain>
    <component>
        <recommendedName>
            <fullName evidence="8">Arginine biosynthesis bifunctional protein ArgJ alpha chain</fullName>
        </recommendedName>
    </component>
    <component>
        <recommendedName>
            <fullName evidence="8">Arginine biosynthesis bifunctional protein ArgJ beta chain</fullName>
        </recommendedName>
    </component>
</protein>
<dbReference type="InterPro" id="IPR002813">
    <property type="entry name" value="Arg_biosynth_ArgJ"/>
</dbReference>
<dbReference type="AlphaFoldDB" id="A0A5C5Y0A0"/>
<feature type="site" description="Cleavage; by autolysis" evidence="8">
    <location>
        <begin position="235"/>
        <end position="236"/>
    </location>
</feature>
<comment type="function">
    <text evidence="8">Catalyzes two activities which are involved in the cyclic version of arginine biosynthesis: the synthesis of N-acetylglutamate from glutamate and acetyl-CoA as the acetyl donor, and of ornithine by transacetylation between N(2)-acetylornithine and glutamate.</text>
</comment>
<gene>
    <name evidence="8 9" type="primary">argJ</name>
    <name evidence="9" type="ORF">Pan14r_05030</name>
</gene>
<keyword evidence="8" id="KW-0028">Amino-acid biosynthesis</keyword>
<dbReference type="InterPro" id="IPR042195">
    <property type="entry name" value="ArgJ_beta_C"/>
</dbReference>
<dbReference type="Pfam" id="PF01960">
    <property type="entry name" value="ArgJ"/>
    <property type="match status" value="1"/>
</dbReference>
<name>A0A5C5Y0A0_9PLAN</name>
<comment type="subcellular location">
    <subcellularLocation>
        <location evidence="1 8">Cytoplasm</location>
    </subcellularLocation>
</comment>
<dbReference type="EC" id="2.3.1.1" evidence="8"/>
<dbReference type="FunFam" id="3.10.20.340:FF:000003">
    <property type="entry name" value="Arginine biosynthesis bifunctional protein ArgJ"/>
    <property type="match status" value="1"/>
</dbReference>
<evidence type="ECO:0000256" key="6">
    <source>
        <dbReference type="ARBA" id="ARBA00022813"/>
    </source>
</evidence>
<evidence type="ECO:0000256" key="5">
    <source>
        <dbReference type="ARBA" id="ARBA00022679"/>
    </source>
</evidence>
<feature type="binding site" evidence="8">
    <location>
        <position position="225"/>
    </location>
    <ligand>
        <name>substrate</name>
    </ligand>
</feature>
<sequence>MVPAGQEITTPCPTKCHCAEISLCLARLSIHFSTAESPVTEPLPHCQAAETLADDQLPAGFRFGSTACGIKPSGRPDLSVIVADRDAVAAGVYTRNQVVAAPVTWCRGLTPTDRFRAVVTNSGNANACTGPQGEQDTAQMAAEVAQRIDCEDRQVLVMSTGVIGHPLPMDKVVTGIDAAVAGADHSASAFRDVATAFCTTDQYTKMHCTTAKLSAGTIKIAAIAKGAGMIQPDMATLLSVVVTDAALPIAAAQKVIADAAAASLNRISVDGHMSTNDTLLLLARNEGTACSDAEDLSVLTDGIAEALIDLGKMIVADGEGATHVLCLQVDGASDDASADVIARAVGNSPLVKTAIKGNDPNWGRIVSAAGYAGPKIDVAKTSLSIDGVAIYESGAPVSFDAATLSGSMKSASDVHIHLTVGDGPGQSRFWASDLTEAYVSFNSEYTT</sequence>
<dbReference type="GO" id="GO:0006592">
    <property type="term" value="P:ornithine biosynthetic process"/>
    <property type="evidence" value="ECO:0007669"/>
    <property type="project" value="TreeGrafter"/>
</dbReference>
<feature type="active site" description="Nucleophile" evidence="8">
    <location>
        <position position="236"/>
    </location>
</feature>
<dbReference type="PANTHER" id="PTHR23100">
    <property type="entry name" value="ARGININE BIOSYNTHESIS BIFUNCTIONAL PROTEIN ARGJ"/>
    <property type="match status" value="1"/>
</dbReference>
<dbReference type="GO" id="GO:0005737">
    <property type="term" value="C:cytoplasm"/>
    <property type="evidence" value="ECO:0007669"/>
    <property type="project" value="UniProtKB-SubCell"/>
</dbReference>
<dbReference type="GO" id="GO:0006526">
    <property type="term" value="P:L-arginine biosynthetic process"/>
    <property type="evidence" value="ECO:0007669"/>
    <property type="project" value="UniProtKB-UniRule"/>
</dbReference>
<dbReference type="SUPFAM" id="SSF56266">
    <property type="entry name" value="DmpA/ArgJ-like"/>
    <property type="match status" value="1"/>
</dbReference>
<dbReference type="UniPathway" id="UPA00068">
    <property type="reaction ID" value="UER00106"/>
</dbReference>
<dbReference type="Gene3D" id="3.60.70.12">
    <property type="entry name" value="L-amino peptidase D-ALA esterase/amidase"/>
    <property type="match status" value="1"/>
</dbReference>
<evidence type="ECO:0000256" key="2">
    <source>
        <dbReference type="ARBA" id="ARBA00006774"/>
    </source>
</evidence>
<feature type="site" description="Involved in the stabilization of negative charge on the oxyanion by the formation of the oxyanion hole" evidence="8">
    <location>
        <position position="160"/>
    </location>
</feature>
<feature type="binding site" evidence="8">
    <location>
        <position position="319"/>
    </location>
    <ligand>
        <name>substrate</name>
    </ligand>
</feature>
<comment type="catalytic activity">
    <reaction evidence="8">
        <text>N(2)-acetyl-L-ornithine + L-glutamate = N-acetyl-L-glutamate + L-ornithine</text>
        <dbReference type="Rhea" id="RHEA:15349"/>
        <dbReference type="ChEBI" id="CHEBI:29985"/>
        <dbReference type="ChEBI" id="CHEBI:44337"/>
        <dbReference type="ChEBI" id="CHEBI:46911"/>
        <dbReference type="ChEBI" id="CHEBI:57805"/>
        <dbReference type="EC" id="2.3.1.35"/>
    </reaction>
</comment>
<evidence type="ECO:0000256" key="8">
    <source>
        <dbReference type="HAMAP-Rule" id="MF_01106"/>
    </source>
</evidence>
<evidence type="ECO:0000313" key="9">
    <source>
        <dbReference type="EMBL" id="TWT68259.1"/>
    </source>
</evidence>
<keyword evidence="8" id="KW-0055">Arginine biosynthesis</keyword>
<keyword evidence="7 8" id="KW-0012">Acyltransferase</keyword>
<evidence type="ECO:0000313" key="10">
    <source>
        <dbReference type="Proteomes" id="UP000317238"/>
    </source>
</evidence>